<accession>A0AB39R8R2</accession>
<reference evidence="1" key="1">
    <citation type="submission" date="2024-07" db="EMBL/GenBank/DDBJ databases">
        <authorList>
            <person name="Yu S.T."/>
        </authorList>
    </citation>
    <scope>NUCLEOTIDE SEQUENCE</scope>
    <source>
        <strain evidence="1">R41</strain>
    </source>
</reference>
<dbReference type="RefSeq" id="WP_369244402.1">
    <property type="nucleotide sequence ID" value="NZ_CP163443.1"/>
</dbReference>
<dbReference type="EMBL" id="CP163443">
    <property type="protein sequence ID" value="XDQ51061.1"/>
    <property type="molecule type" value="Genomic_DNA"/>
</dbReference>
<evidence type="ECO:0000313" key="1">
    <source>
        <dbReference type="EMBL" id="XDQ51061.1"/>
    </source>
</evidence>
<sequence>MLGEFRQVRAKLSVPIAGKSGAEGLTVVESTMDLLWTGQTSRHGNLQETREETVQEAVMAVHLAASLVQFFVSGAVQRS</sequence>
<name>A0AB39R8R2_9ACTN</name>
<dbReference type="AlphaFoldDB" id="A0AB39R8R2"/>
<gene>
    <name evidence="1" type="ORF">AB5J53_04940</name>
</gene>
<protein>
    <recommendedName>
        <fullName evidence="2">Abortive infection protein-like C-terminal domain-containing protein</fullName>
    </recommendedName>
</protein>
<proteinExistence type="predicted"/>
<organism evidence="1">
    <name type="scientific">Streptomyces sp. R41</name>
    <dbReference type="NCBI Taxonomy" id="3238632"/>
    <lineage>
        <taxon>Bacteria</taxon>
        <taxon>Bacillati</taxon>
        <taxon>Actinomycetota</taxon>
        <taxon>Actinomycetes</taxon>
        <taxon>Kitasatosporales</taxon>
        <taxon>Streptomycetaceae</taxon>
        <taxon>Streptomyces</taxon>
    </lineage>
</organism>
<evidence type="ECO:0008006" key="2">
    <source>
        <dbReference type="Google" id="ProtNLM"/>
    </source>
</evidence>